<proteinExistence type="predicted"/>
<dbReference type="Proteomes" id="UP001158576">
    <property type="component" value="Chromosome 1"/>
</dbReference>
<name>A0ABN7T1S2_OIKDI</name>
<organism evidence="1 2">
    <name type="scientific">Oikopleura dioica</name>
    <name type="common">Tunicate</name>
    <dbReference type="NCBI Taxonomy" id="34765"/>
    <lineage>
        <taxon>Eukaryota</taxon>
        <taxon>Metazoa</taxon>
        <taxon>Chordata</taxon>
        <taxon>Tunicata</taxon>
        <taxon>Appendicularia</taxon>
        <taxon>Copelata</taxon>
        <taxon>Oikopleuridae</taxon>
        <taxon>Oikopleura</taxon>
    </lineage>
</organism>
<dbReference type="EMBL" id="OU015566">
    <property type="protein sequence ID" value="CAG5108429.1"/>
    <property type="molecule type" value="Genomic_DNA"/>
</dbReference>
<evidence type="ECO:0000313" key="2">
    <source>
        <dbReference type="Proteomes" id="UP001158576"/>
    </source>
</evidence>
<reference evidence="1 2" key="1">
    <citation type="submission" date="2021-04" db="EMBL/GenBank/DDBJ databases">
        <authorList>
            <person name="Bliznina A."/>
        </authorList>
    </citation>
    <scope>NUCLEOTIDE SEQUENCE [LARGE SCALE GENOMIC DNA]</scope>
</reference>
<accession>A0ABN7T1S2</accession>
<gene>
    <name evidence="1" type="ORF">OKIOD_LOCUS12556</name>
</gene>
<protein>
    <submittedName>
        <fullName evidence="1">Oidioi.mRNA.OKI2018_I69.chr1.g3791.t1.cds</fullName>
    </submittedName>
</protein>
<keyword evidence="2" id="KW-1185">Reference proteome</keyword>
<sequence length="121" mass="13228">MTTIAKQGYLKYGQYLQILGVSVNAAEGEIDKAFAKATADFKLKQEAFNALKNGHPVIILSIGSSGRDVRFNAVVEEIARDGSASNQQVLTSTGVEGHPQNIKYAMASEYRNYVRFNISLL</sequence>
<evidence type="ECO:0000313" key="1">
    <source>
        <dbReference type="EMBL" id="CAG5108429.1"/>
    </source>
</evidence>